<dbReference type="Proteomes" id="UP000008827">
    <property type="component" value="Chromosome 19"/>
</dbReference>
<accession>A0A0R0EU38</accession>
<dbReference type="AlphaFoldDB" id="A0A0R0EU38"/>
<dbReference type="EnsemblPlants" id="KRG94754">
    <property type="protein sequence ID" value="KRG94754"/>
    <property type="gene ID" value="GLYMA_19G107100"/>
</dbReference>
<reference evidence="1 2" key="1">
    <citation type="journal article" date="2010" name="Nature">
        <title>Genome sequence of the palaeopolyploid soybean.</title>
        <authorList>
            <person name="Schmutz J."/>
            <person name="Cannon S.B."/>
            <person name="Schlueter J."/>
            <person name="Ma J."/>
            <person name="Mitros T."/>
            <person name="Nelson W."/>
            <person name="Hyten D.L."/>
            <person name="Song Q."/>
            <person name="Thelen J.J."/>
            <person name="Cheng J."/>
            <person name="Xu D."/>
            <person name="Hellsten U."/>
            <person name="May G.D."/>
            <person name="Yu Y."/>
            <person name="Sakurai T."/>
            <person name="Umezawa T."/>
            <person name="Bhattacharyya M.K."/>
            <person name="Sandhu D."/>
            <person name="Valliyodan B."/>
            <person name="Lindquist E."/>
            <person name="Peto M."/>
            <person name="Grant D."/>
            <person name="Shu S."/>
            <person name="Goodstein D."/>
            <person name="Barry K."/>
            <person name="Futrell-Griggs M."/>
            <person name="Abernathy B."/>
            <person name="Du J."/>
            <person name="Tian Z."/>
            <person name="Zhu L."/>
            <person name="Gill N."/>
            <person name="Joshi T."/>
            <person name="Libault M."/>
            <person name="Sethuraman A."/>
            <person name="Zhang X.-C."/>
            <person name="Shinozaki K."/>
            <person name="Nguyen H.T."/>
            <person name="Wing R.A."/>
            <person name="Cregan P."/>
            <person name="Specht J."/>
            <person name="Grimwood J."/>
            <person name="Rokhsar D."/>
            <person name="Stacey G."/>
            <person name="Shoemaker R.C."/>
            <person name="Jackson S.A."/>
        </authorList>
    </citation>
    <scope>NUCLEOTIDE SEQUENCE</scope>
    <source>
        <strain evidence="2">cv. Williams 82</strain>
        <tissue evidence="1">Callus</tissue>
    </source>
</reference>
<evidence type="ECO:0000313" key="3">
    <source>
        <dbReference type="Proteomes" id="UP000008827"/>
    </source>
</evidence>
<dbReference type="Gramene" id="KRG94754">
    <property type="protein sequence ID" value="KRG94754"/>
    <property type="gene ID" value="GLYMA_19G107100"/>
</dbReference>
<gene>
    <name evidence="1" type="ORF">GLYMA_19G107100</name>
</gene>
<reference evidence="2" key="2">
    <citation type="submission" date="2018-02" db="UniProtKB">
        <authorList>
            <consortium name="EnsemblPlants"/>
        </authorList>
    </citation>
    <scope>IDENTIFICATION</scope>
    <source>
        <strain evidence="2">Williams 82</strain>
    </source>
</reference>
<evidence type="ECO:0008006" key="4">
    <source>
        <dbReference type="Google" id="ProtNLM"/>
    </source>
</evidence>
<name>A0A0R0EU38_SOYBN</name>
<dbReference type="EMBL" id="CM000852">
    <property type="protein sequence ID" value="KRG94754.1"/>
    <property type="molecule type" value="Genomic_DNA"/>
</dbReference>
<protein>
    <recommendedName>
        <fullName evidence="4">Integrase zinc-binding domain-containing protein</fullName>
    </recommendedName>
</protein>
<evidence type="ECO:0000313" key="1">
    <source>
        <dbReference type="EMBL" id="KRG94754.1"/>
    </source>
</evidence>
<organism evidence="1">
    <name type="scientific">Glycine max</name>
    <name type="common">Soybean</name>
    <name type="synonym">Glycine hispida</name>
    <dbReference type="NCBI Taxonomy" id="3847"/>
    <lineage>
        <taxon>Eukaryota</taxon>
        <taxon>Viridiplantae</taxon>
        <taxon>Streptophyta</taxon>
        <taxon>Embryophyta</taxon>
        <taxon>Tracheophyta</taxon>
        <taxon>Spermatophyta</taxon>
        <taxon>Magnoliopsida</taxon>
        <taxon>eudicotyledons</taxon>
        <taxon>Gunneridae</taxon>
        <taxon>Pentapetalae</taxon>
        <taxon>rosids</taxon>
        <taxon>fabids</taxon>
        <taxon>Fabales</taxon>
        <taxon>Fabaceae</taxon>
        <taxon>Papilionoideae</taxon>
        <taxon>50 kb inversion clade</taxon>
        <taxon>NPAAA clade</taxon>
        <taxon>indigoferoid/millettioid clade</taxon>
        <taxon>Phaseoleae</taxon>
        <taxon>Glycine</taxon>
        <taxon>Glycine subgen. Soja</taxon>
    </lineage>
</organism>
<keyword evidence="3" id="KW-1185">Reference proteome</keyword>
<dbReference type="PANTHER" id="PTHR48475:SF2">
    <property type="entry name" value="RIBONUCLEASE H"/>
    <property type="match status" value="1"/>
</dbReference>
<reference evidence="1" key="3">
    <citation type="submission" date="2018-07" db="EMBL/GenBank/DDBJ databases">
        <title>WGS assembly of Glycine max.</title>
        <authorList>
            <person name="Schmutz J."/>
            <person name="Cannon S."/>
            <person name="Schlueter J."/>
            <person name="Ma J."/>
            <person name="Mitros T."/>
            <person name="Nelson W."/>
            <person name="Hyten D."/>
            <person name="Song Q."/>
            <person name="Thelen J."/>
            <person name="Cheng J."/>
            <person name="Xu D."/>
            <person name="Hellsten U."/>
            <person name="May G."/>
            <person name="Yu Y."/>
            <person name="Sakurai T."/>
            <person name="Umezawa T."/>
            <person name="Bhattacharyya M."/>
            <person name="Sandhu D."/>
            <person name="Valliyodan B."/>
            <person name="Lindquist E."/>
            <person name="Peto M."/>
            <person name="Grant D."/>
            <person name="Shu S."/>
            <person name="Goodstein D."/>
            <person name="Barry K."/>
            <person name="Futrell-Griggs M."/>
            <person name="Abernathy B."/>
            <person name="Du J."/>
            <person name="Tian Z."/>
            <person name="Zhu L."/>
            <person name="Gill N."/>
            <person name="Joshi T."/>
            <person name="Libault M."/>
            <person name="Sethuraman A."/>
            <person name="Zhang X."/>
            <person name="Shinozaki K."/>
            <person name="Nguyen H."/>
            <person name="Wing R."/>
            <person name="Cregan P."/>
            <person name="Specht J."/>
            <person name="Grimwood J."/>
            <person name="Rokhsar D."/>
            <person name="Stacey G."/>
            <person name="Shoemaker R."/>
            <person name="Jackson S."/>
        </authorList>
    </citation>
    <scope>NUCLEOTIDE SEQUENCE</scope>
    <source>
        <tissue evidence="1">Callus</tissue>
    </source>
</reference>
<dbReference type="PANTHER" id="PTHR48475">
    <property type="entry name" value="RIBONUCLEASE H"/>
    <property type="match status" value="1"/>
</dbReference>
<dbReference type="InParanoid" id="A0A0R0EU38"/>
<sequence length="96" mass="10979">MAGEEEESDYMTPNRNFLIRGVLPSDENEARCLKWKANYYVILDGELLKRGLTTPPLKCLNSQQVDYVMGELHDGICGLHTGERSLTTKVVHSRYY</sequence>
<evidence type="ECO:0000313" key="2">
    <source>
        <dbReference type="EnsemblPlants" id="KRG94754"/>
    </source>
</evidence>
<proteinExistence type="predicted"/>